<feature type="signal peptide" evidence="1">
    <location>
        <begin position="1"/>
        <end position="17"/>
    </location>
</feature>
<gene>
    <name evidence="2" type="ORF">PANT1444_LOCUS14545</name>
</gene>
<dbReference type="EMBL" id="HBEP01025553">
    <property type="protein sequence ID" value="CAD8497708.1"/>
    <property type="molecule type" value="Transcribed_RNA"/>
</dbReference>
<accession>A0A7S0HRI2</accession>
<proteinExistence type="predicted"/>
<reference evidence="2" key="1">
    <citation type="submission" date="2021-01" db="EMBL/GenBank/DDBJ databases">
        <authorList>
            <person name="Corre E."/>
            <person name="Pelletier E."/>
            <person name="Niang G."/>
            <person name="Scheremetjew M."/>
            <person name="Finn R."/>
            <person name="Kale V."/>
            <person name="Holt S."/>
            <person name="Cochrane G."/>
            <person name="Meng A."/>
            <person name="Brown T."/>
            <person name="Cohen L."/>
        </authorList>
    </citation>
    <scope>NUCLEOTIDE SEQUENCE</scope>
    <source>
        <strain evidence="2">CCMP1374</strain>
    </source>
</reference>
<sequence>MVFARSLMICLLGLAAARKLPYHKGTEHFHQDCWVPDYCDPETFQYKLCRLRLRGRAKPGNQYACAEDEYCEEIDCENKCWLPANCTCHQEGPHVGRMVCNQEAGQKCNQHPSTQWGVCTKMPADWDVDHDDDEPLPVDFHFYTTDALLHNAKLHINEDSPMAAARIPKDAAIRDEL</sequence>
<feature type="chain" id="PRO_5031445138" evidence="1">
    <location>
        <begin position="18"/>
        <end position="177"/>
    </location>
</feature>
<name>A0A7S0HRI2_9EUKA</name>
<evidence type="ECO:0000256" key="1">
    <source>
        <dbReference type="SAM" id="SignalP"/>
    </source>
</evidence>
<keyword evidence="1" id="KW-0732">Signal</keyword>
<evidence type="ECO:0000313" key="2">
    <source>
        <dbReference type="EMBL" id="CAD8497708.1"/>
    </source>
</evidence>
<dbReference type="AlphaFoldDB" id="A0A7S0HRI2"/>
<protein>
    <submittedName>
        <fullName evidence="2">Uncharacterized protein</fullName>
    </submittedName>
</protein>
<organism evidence="2">
    <name type="scientific">Phaeocystis antarctica</name>
    <dbReference type="NCBI Taxonomy" id="33657"/>
    <lineage>
        <taxon>Eukaryota</taxon>
        <taxon>Haptista</taxon>
        <taxon>Haptophyta</taxon>
        <taxon>Prymnesiophyceae</taxon>
        <taxon>Phaeocystales</taxon>
        <taxon>Phaeocystaceae</taxon>
        <taxon>Phaeocystis</taxon>
    </lineage>
</organism>